<feature type="compositionally biased region" description="Basic and acidic residues" evidence="2">
    <location>
        <begin position="450"/>
        <end position="478"/>
    </location>
</feature>
<evidence type="ECO:0000313" key="3">
    <source>
        <dbReference type="EnsemblMetazoa" id="GAUT030611-PA"/>
    </source>
</evidence>
<evidence type="ECO:0000256" key="1">
    <source>
        <dbReference type="PROSITE-ProRule" id="PRU00023"/>
    </source>
</evidence>
<name>A0A1A9VA40_GLOAU</name>
<protein>
    <submittedName>
        <fullName evidence="3">ANK_REP_REGION domain-containing protein</fullName>
    </submittedName>
</protein>
<feature type="compositionally biased region" description="Acidic residues" evidence="2">
    <location>
        <begin position="379"/>
        <end position="389"/>
    </location>
</feature>
<accession>A0A1A9VA40</accession>
<dbReference type="Proteomes" id="UP000078200">
    <property type="component" value="Unassembled WGS sequence"/>
</dbReference>
<dbReference type="STRING" id="7395.A0A1A9VA40"/>
<dbReference type="PANTHER" id="PTHR24172">
    <property type="entry name" value="ANK_REP_REGION DOMAIN-CONTAINING PROTEIN"/>
    <property type="match status" value="1"/>
</dbReference>
<feature type="compositionally biased region" description="Basic and acidic residues" evidence="2">
    <location>
        <begin position="629"/>
        <end position="647"/>
    </location>
</feature>
<proteinExistence type="predicted"/>
<feature type="compositionally biased region" description="Basic and acidic residues" evidence="2">
    <location>
        <begin position="221"/>
        <end position="230"/>
    </location>
</feature>
<keyword evidence="1" id="KW-0040">ANK repeat</keyword>
<feature type="compositionally biased region" description="Basic and acidic residues" evidence="2">
    <location>
        <begin position="534"/>
        <end position="552"/>
    </location>
</feature>
<feature type="compositionally biased region" description="Acidic residues" evidence="2">
    <location>
        <begin position="654"/>
        <end position="672"/>
    </location>
</feature>
<evidence type="ECO:0000313" key="4">
    <source>
        <dbReference type="Proteomes" id="UP000078200"/>
    </source>
</evidence>
<dbReference type="SUPFAM" id="SSF48403">
    <property type="entry name" value="Ankyrin repeat"/>
    <property type="match status" value="1"/>
</dbReference>
<evidence type="ECO:0000256" key="2">
    <source>
        <dbReference type="SAM" id="MobiDB-lite"/>
    </source>
</evidence>
<keyword evidence="4" id="KW-1185">Reference proteome</keyword>
<feature type="compositionally biased region" description="Basic and acidic residues" evidence="2">
    <location>
        <begin position="390"/>
        <end position="400"/>
    </location>
</feature>
<feature type="compositionally biased region" description="Acidic residues" evidence="2">
    <location>
        <begin position="355"/>
        <end position="371"/>
    </location>
</feature>
<dbReference type="Pfam" id="PF12796">
    <property type="entry name" value="Ank_2"/>
    <property type="match status" value="1"/>
</dbReference>
<dbReference type="PROSITE" id="PS50088">
    <property type="entry name" value="ANK_REPEAT"/>
    <property type="match status" value="1"/>
</dbReference>
<dbReference type="Gene3D" id="1.25.40.20">
    <property type="entry name" value="Ankyrin repeat-containing domain"/>
    <property type="match status" value="1"/>
</dbReference>
<dbReference type="InterPro" id="IPR002110">
    <property type="entry name" value="Ankyrin_rpt"/>
</dbReference>
<feature type="compositionally biased region" description="Basic and acidic residues" evidence="2">
    <location>
        <begin position="496"/>
        <end position="524"/>
    </location>
</feature>
<dbReference type="InterPro" id="IPR036770">
    <property type="entry name" value="Ankyrin_rpt-contain_sf"/>
</dbReference>
<feature type="compositionally biased region" description="Acidic residues" evidence="2">
    <location>
        <begin position="296"/>
        <end position="325"/>
    </location>
</feature>
<feature type="compositionally biased region" description="Polar residues" evidence="2">
    <location>
        <begin position="242"/>
        <end position="251"/>
    </location>
</feature>
<dbReference type="PANTHER" id="PTHR24172:SF4">
    <property type="entry name" value="ANK_REP_REGION DOMAIN-CONTAINING PROTEIN"/>
    <property type="match status" value="1"/>
</dbReference>
<feature type="region of interest" description="Disordered" evidence="2">
    <location>
        <begin position="210"/>
        <end position="558"/>
    </location>
</feature>
<feature type="repeat" description="ANK" evidence="1">
    <location>
        <begin position="143"/>
        <end position="176"/>
    </location>
</feature>
<reference evidence="3" key="1">
    <citation type="submission" date="2020-05" db="UniProtKB">
        <authorList>
            <consortium name="EnsemblMetazoa"/>
        </authorList>
    </citation>
    <scope>IDENTIFICATION</scope>
    <source>
        <strain evidence="3">TTRI</strain>
    </source>
</reference>
<sequence>MNGQTSNGHDRKRKREVDDFSVKLSTIRIWMHEKDIGKLTRILWAGQGNRLRQQASTNSKVKRFLSAVPYVMNSVKDVHQAVIDNSLENLQSHLEPPVPPALVTCRDANGLNLIHKAAGLGHATILEYLIATWPDGVHETDITGKTPLHWAASAKNNMRCYTLLTQAGCDEEVLDYKMKTPTYYRHKPNEIERAFLTYVPEAPRVSPGIATDWEALSDDSGDGKKRDIKIPELNGFGRHSITESNENTSEAEATEGLEQISEDNPPKNEENYVKEESAENANDPKAEEQSTNGNGEDQEASSEEVENTTEEINDPEEDNEEDKEEEQQSEKQSEIINDCIAGTVTKDPVGSQPSETDENEENNDDDIENETEVVASNEDTVDTPEDDMEQDKINEEKEEKEVDENVEDGVIKIDSKTEAPLHTELDQNSDIELVEKYEDSSGGDDTDTNESNKEHDDENEDEAKSSDSDHEIKDEKLINIDQPSSPEDDKLDSEDSEHTSEDGLKDHENQKTEEDENNNTKDAETPEEELQEVLPKRNELESKIDDDKEEVNGRNQNENGIEIKEFVKEIEPNLERRIDEVIGYVKKVENELKTALSTDKSNADLIEQSDIEAEDDSKEVIIVSSENNSSKDDKAELNEKNYKDHFNMKNNNDSENESESNNEDDEVQYGKL</sequence>
<dbReference type="AlphaFoldDB" id="A0A1A9VA40"/>
<feature type="compositionally biased region" description="Basic and acidic residues" evidence="2">
    <location>
        <begin position="264"/>
        <end position="288"/>
    </location>
</feature>
<organism evidence="3 4">
    <name type="scientific">Glossina austeni</name>
    <name type="common">Savannah tsetse fly</name>
    <dbReference type="NCBI Taxonomy" id="7395"/>
    <lineage>
        <taxon>Eukaryota</taxon>
        <taxon>Metazoa</taxon>
        <taxon>Ecdysozoa</taxon>
        <taxon>Arthropoda</taxon>
        <taxon>Hexapoda</taxon>
        <taxon>Insecta</taxon>
        <taxon>Pterygota</taxon>
        <taxon>Neoptera</taxon>
        <taxon>Endopterygota</taxon>
        <taxon>Diptera</taxon>
        <taxon>Brachycera</taxon>
        <taxon>Muscomorpha</taxon>
        <taxon>Hippoboscoidea</taxon>
        <taxon>Glossinidae</taxon>
        <taxon>Glossina</taxon>
    </lineage>
</organism>
<feature type="region of interest" description="Disordered" evidence="2">
    <location>
        <begin position="617"/>
        <end position="672"/>
    </location>
</feature>
<feature type="compositionally biased region" description="Basic and acidic residues" evidence="2">
    <location>
        <begin position="409"/>
        <end position="425"/>
    </location>
</feature>
<dbReference type="EnsemblMetazoa" id="GAUT030611-RA">
    <property type="protein sequence ID" value="GAUT030611-PA"/>
    <property type="gene ID" value="GAUT030611"/>
</dbReference>
<dbReference type="VEuPathDB" id="VectorBase:GAUT030611"/>